<sequence length="65" mass="6941">MALTNNKDEKKTVIKETGNSTDNQTPGETSSVADFDRSGATKRPVRKNKPLGASHEPGVMPGTEI</sequence>
<dbReference type="RefSeq" id="WP_131596713.1">
    <property type="nucleotide sequence ID" value="NZ_SJSL01000003.1"/>
</dbReference>
<protein>
    <submittedName>
        <fullName evidence="2">Uncharacterized protein</fullName>
    </submittedName>
</protein>
<name>A0A4R0NM25_9SPHI</name>
<proteinExistence type="predicted"/>
<dbReference type="EMBL" id="SJSL01000003">
    <property type="protein sequence ID" value="TCD00364.1"/>
    <property type="molecule type" value="Genomic_DNA"/>
</dbReference>
<dbReference type="OrthoDB" id="771082at2"/>
<keyword evidence="3" id="KW-1185">Reference proteome</keyword>
<evidence type="ECO:0000256" key="1">
    <source>
        <dbReference type="SAM" id="MobiDB-lite"/>
    </source>
</evidence>
<organism evidence="2 3">
    <name type="scientific">Pedobacter psychroterrae</name>
    <dbReference type="NCBI Taxonomy" id="2530453"/>
    <lineage>
        <taxon>Bacteria</taxon>
        <taxon>Pseudomonadati</taxon>
        <taxon>Bacteroidota</taxon>
        <taxon>Sphingobacteriia</taxon>
        <taxon>Sphingobacteriales</taxon>
        <taxon>Sphingobacteriaceae</taxon>
        <taxon>Pedobacter</taxon>
    </lineage>
</organism>
<comment type="caution">
    <text evidence="2">The sequence shown here is derived from an EMBL/GenBank/DDBJ whole genome shotgun (WGS) entry which is preliminary data.</text>
</comment>
<feature type="compositionally biased region" description="Polar residues" evidence="1">
    <location>
        <begin position="17"/>
        <end position="32"/>
    </location>
</feature>
<reference evidence="2 3" key="1">
    <citation type="submission" date="2019-02" db="EMBL/GenBank/DDBJ databases">
        <title>Pedobacter sp. RP-1-14 sp. nov., isolated from Arctic soil.</title>
        <authorList>
            <person name="Dahal R.H."/>
        </authorList>
    </citation>
    <scope>NUCLEOTIDE SEQUENCE [LARGE SCALE GENOMIC DNA]</scope>
    <source>
        <strain evidence="2 3">RP-1-14</strain>
    </source>
</reference>
<gene>
    <name evidence="2" type="ORF">EZ437_14155</name>
</gene>
<dbReference type="AlphaFoldDB" id="A0A4R0NM25"/>
<evidence type="ECO:0000313" key="2">
    <source>
        <dbReference type="EMBL" id="TCD00364.1"/>
    </source>
</evidence>
<dbReference type="Proteomes" id="UP000293347">
    <property type="component" value="Unassembled WGS sequence"/>
</dbReference>
<evidence type="ECO:0000313" key="3">
    <source>
        <dbReference type="Proteomes" id="UP000293347"/>
    </source>
</evidence>
<feature type="region of interest" description="Disordered" evidence="1">
    <location>
        <begin position="1"/>
        <end position="65"/>
    </location>
</feature>
<accession>A0A4R0NM25</accession>
<feature type="compositionally biased region" description="Basic and acidic residues" evidence="1">
    <location>
        <begin position="1"/>
        <end position="14"/>
    </location>
</feature>